<dbReference type="InterPro" id="IPR051029">
    <property type="entry name" value="mRNA_Capping_Enz/RNA_Phosphat"/>
</dbReference>
<dbReference type="CDD" id="cd07895">
    <property type="entry name" value="Adenylation_mRNA_capping"/>
    <property type="match status" value="1"/>
</dbReference>
<dbReference type="Gene3D" id="3.90.190.10">
    <property type="entry name" value="Protein tyrosine phosphatase superfamily"/>
    <property type="match status" value="1"/>
</dbReference>
<evidence type="ECO:0000259" key="2">
    <source>
        <dbReference type="Pfam" id="PF01331"/>
    </source>
</evidence>
<evidence type="ECO:0000256" key="1">
    <source>
        <dbReference type="SAM" id="MobiDB-lite"/>
    </source>
</evidence>
<organism evidence="5">
    <name type="scientific">Anisakis simplex</name>
    <name type="common">Herring worm</name>
    <dbReference type="NCBI Taxonomy" id="6269"/>
    <lineage>
        <taxon>Eukaryota</taxon>
        <taxon>Metazoa</taxon>
        <taxon>Ecdysozoa</taxon>
        <taxon>Nematoda</taxon>
        <taxon>Chromadorea</taxon>
        <taxon>Rhabditida</taxon>
        <taxon>Spirurina</taxon>
        <taxon>Ascaridomorpha</taxon>
        <taxon>Ascaridoidea</taxon>
        <taxon>Anisakidae</taxon>
        <taxon>Anisakis</taxon>
        <taxon>Anisakis simplex complex</taxon>
    </lineage>
</organism>
<name>A0A0M3K3R0_ANISI</name>
<evidence type="ECO:0000313" key="3">
    <source>
        <dbReference type="EMBL" id="VDK53935.1"/>
    </source>
</evidence>
<protein>
    <submittedName>
        <fullName evidence="5">mRNA-capping enzyme (inferred by orthology to a C. elegans protein)</fullName>
    </submittedName>
</protein>
<dbReference type="GO" id="GO:0006370">
    <property type="term" value="P:7-methylguanosine mRNA capping"/>
    <property type="evidence" value="ECO:0007669"/>
    <property type="project" value="InterPro"/>
</dbReference>
<sequence>MDIDEDSLYPDRAGPNETKAKLGPPDRWMYCPPMGSVVAKHFLPFKTPLCKLYDDQIEPKYQFHPRDVFAKKLNDAEPGAKIVLWIDLTKTNRYYGKKEVELRNCTYLKMPMKGHGETPSVEDTESFCRAVREALRVSIFLSSHKYQLNDPNNRLDIREMCGAKRDGFPGSQPVSMERSPERDNLKFLAENPYMVSWKADGVRYMVLINDEDEIYAFDRDNNVFRIPSITFPHRKESRHLRDTLIDAEVIIDKVPGEDGQMKEIPRMLIYDIIKFEVCIRMCYNCMYIRDFISDVALISGLWANVLANATFRSVCYASRRN</sequence>
<dbReference type="Proteomes" id="UP000267096">
    <property type="component" value="Unassembled WGS sequence"/>
</dbReference>
<dbReference type="PANTHER" id="PTHR10367">
    <property type="entry name" value="MRNA-CAPPING ENZYME"/>
    <property type="match status" value="1"/>
</dbReference>
<dbReference type="GO" id="GO:0004484">
    <property type="term" value="F:mRNA guanylyltransferase activity"/>
    <property type="evidence" value="ECO:0007669"/>
    <property type="project" value="InterPro"/>
</dbReference>
<dbReference type="InterPro" id="IPR029021">
    <property type="entry name" value="Prot-tyrosine_phosphatase-like"/>
</dbReference>
<proteinExistence type="predicted"/>
<feature type="domain" description="mRNA capping enzyme adenylation" evidence="2">
    <location>
        <begin position="172"/>
        <end position="276"/>
    </location>
</feature>
<dbReference type="Gene3D" id="3.30.470.30">
    <property type="entry name" value="DNA ligase/mRNA capping enzyme"/>
    <property type="match status" value="1"/>
</dbReference>
<dbReference type="GO" id="GO:0005524">
    <property type="term" value="F:ATP binding"/>
    <property type="evidence" value="ECO:0007669"/>
    <property type="project" value="InterPro"/>
</dbReference>
<dbReference type="SUPFAM" id="SSF52799">
    <property type="entry name" value="(Phosphotyrosine protein) phosphatases II"/>
    <property type="match status" value="1"/>
</dbReference>
<feature type="region of interest" description="Disordered" evidence="1">
    <location>
        <begin position="1"/>
        <end position="22"/>
    </location>
</feature>
<dbReference type="WBParaSite" id="ASIM_0001560101-mRNA-1">
    <property type="protein sequence ID" value="ASIM_0001560101-mRNA-1"/>
    <property type="gene ID" value="ASIM_0001560101"/>
</dbReference>
<dbReference type="Pfam" id="PF01331">
    <property type="entry name" value="mRNA_cap_enzyme"/>
    <property type="match status" value="1"/>
</dbReference>
<accession>A0A0M3K3R0</accession>
<dbReference type="OrthoDB" id="200924at2759"/>
<dbReference type="SUPFAM" id="SSF56091">
    <property type="entry name" value="DNA ligase/mRNA capping enzyme, catalytic domain"/>
    <property type="match status" value="1"/>
</dbReference>
<evidence type="ECO:0000313" key="4">
    <source>
        <dbReference type="Proteomes" id="UP000267096"/>
    </source>
</evidence>
<evidence type="ECO:0000313" key="5">
    <source>
        <dbReference type="WBParaSite" id="ASIM_0001560101-mRNA-1"/>
    </source>
</evidence>
<dbReference type="InterPro" id="IPR001339">
    <property type="entry name" value="mRNA_cap_enzyme_adenylation"/>
</dbReference>
<dbReference type="AlphaFoldDB" id="A0A0M3K3R0"/>
<reference evidence="5" key="1">
    <citation type="submission" date="2017-02" db="UniProtKB">
        <authorList>
            <consortium name="WormBaseParasite"/>
        </authorList>
    </citation>
    <scope>IDENTIFICATION</scope>
</reference>
<keyword evidence="4" id="KW-1185">Reference proteome</keyword>
<gene>
    <name evidence="3" type="ORF">ASIM_LOCUS15008</name>
</gene>
<dbReference type="EMBL" id="UYRR01032051">
    <property type="protein sequence ID" value="VDK53935.1"/>
    <property type="molecule type" value="Genomic_DNA"/>
</dbReference>
<dbReference type="PANTHER" id="PTHR10367:SF17">
    <property type="entry name" value="MRNA-CAPPING ENZYME"/>
    <property type="match status" value="1"/>
</dbReference>
<reference evidence="3 4" key="2">
    <citation type="submission" date="2018-11" db="EMBL/GenBank/DDBJ databases">
        <authorList>
            <consortium name="Pathogen Informatics"/>
        </authorList>
    </citation>
    <scope>NUCLEOTIDE SEQUENCE [LARGE SCALE GENOMIC DNA]</scope>
</reference>